<dbReference type="GO" id="GO:0005886">
    <property type="term" value="C:plasma membrane"/>
    <property type="evidence" value="ECO:0007669"/>
    <property type="project" value="UniProtKB-SubCell"/>
</dbReference>
<dbReference type="AlphaFoldDB" id="A0A411Z2S4"/>
<feature type="transmembrane region" description="Helical" evidence="8">
    <location>
        <begin position="354"/>
        <end position="377"/>
    </location>
</feature>
<evidence type="ECO:0000256" key="4">
    <source>
        <dbReference type="ARBA" id="ARBA00022519"/>
    </source>
</evidence>
<feature type="transmembrane region" description="Helical" evidence="8">
    <location>
        <begin position="484"/>
        <end position="505"/>
    </location>
</feature>
<dbReference type="OrthoDB" id="7066776at2"/>
<dbReference type="CDD" id="cd06261">
    <property type="entry name" value="TM_PBP2"/>
    <property type="match status" value="1"/>
</dbReference>
<keyword evidence="3" id="KW-1003">Cell membrane</keyword>
<dbReference type="PROSITE" id="PS50928">
    <property type="entry name" value="ABC_TM1"/>
    <property type="match status" value="2"/>
</dbReference>
<dbReference type="PANTHER" id="PTHR43357">
    <property type="entry name" value="INNER MEMBRANE ABC TRANSPORTER PERMEASE PROTEIN YDCV"/>
    <property type="match status" value="1"/>
</dbReference>
<dbReference type="Proteomes" id="UP000284547">
    <property type="component" value="Unassembled WGS sequence"/>
</dbReference>
<feature type="domain" description="ABC transmembrane type-1" evidence="9">
    <location>
        <begin position="45"/>
        <end position="249"/>
    </location>
</feature>
<feature type="transmembrane region" description="Helical" evidence="8">
    <location>
        <begin position="442"/>
        <end position="464"/>
    </location>
</feature>
<feature type="transmembrane region" description="Helical" evidence="8">
    <location>
        <begin position="43"/>
        <end position="67"/>
    </location>
</feature>
<dbReference type="RefSeq" id="WP_118151276.1">
    <property type="nucleotide sequence ID" value="NZ_QWEY01000004.1"/>
</dbReference>
<feature type="transmembrane region" description="Helical" evidence="8">
    <location>
        <begin position="383"/>
        <end position="404"/>
    </location>
</feature>
<dbReference type="SUPFAM" id="SSF161098">
    <property type="entry name" value="MetI-like"/>
    <property type="match status" value="2"/>
</dbReference>
<comment type="similarity">
    <text evidence="8">Belongs to the binding-protein-dependent transport system permease family.</text>
</comment>
<evidence type="ECO:0000256" key="1">
    <source>
        <dbReference type="ARBA" id="ARBA00004429"/>
    </source>
</evidence>
<dbReference type="Pfam" id="PF00528">
    <property type="entry name" value="BPD_transp_1"/>
    <property type="match status" value="1"/>
</dbReference>
<feature type="domain" description="ABC transmembrane type-1" evidence="9">
    <location>
        <begin position="316"/>
        <end position="505"/>
    </location>
</feature>
<keyword evidence="2 8" id="KW-0813">Transport</keyword>
<reference evidence="10 11" key="1">
    <citation type="submission" date="2018-08" db="EMBL/GenBank/DDBJ databases">
        <title>Flavobacterium tibetense sp. nov., isolated from a wetland YonghuCo on Tibetan Plateau.</title>
        <authorList>
            <person name="Phurbu D."/>
            <person name="Lu H."/>
            <person name="Xing P."/>
        </authorList>
    </citation>
    <scope>NUCLEOTIDE SEQUENCE [LARGE SCALE GENOMIC DNA]</scope>
    <source>
        <strain evidence="10 11">DJC</strain>
    </source>
</reference>
<feature type="transmembrane region" description="Helical" evidence="8">
    <location>
        <begin position="319"/>
        <end position="342"/>
    </location>
</feature>
<evidence type="ECO:0000313" key="10">
    <source>
        <dbReference type="EMBL" id="RGP37340.1"/>
    </source>
</evidence>
<dbReference type="GO" id="GO:0055085">
    <property type="term" value="P:transmembrane transport"/>
    <property type="evidence" value="ECO:0007669"/>
    <property type="project" value="InterPro"/>
</dbReference>
<evidence type="ECO:0000256" key="6">
    <source>
        <dbReference type="ARBA" id="ARBA00022989"/>
    </source>
</evidence>
<keyword evidence="7 8" id="KW-0472">Membrane</keyword>
<feature type="transmembrane region" description="Helical" evidence="8">
    <location>
        <begin position="125"/>
        <end position="147"/>
    </location>
</feature>
<dbReference type="InterPro" id="IPR035906">
    <property type="entry name" value="MetI-like_sf"/>
</dbReference>
<comment type="caution">
    <text evidence="10">The sequence shown here is derived from an EMBL/GenBank/DDBJ whole genome shotgun (WGS) entry which is preliminary data.</text>
</comment>
<evidence type="ECO:0000256" key="5">
    <source>
        <dbReference type="ARBA" id="ARBA00022692"/>
    </source>
</evidence>
<dbReference type="Gene3D" id="1.10.3720.10">
    <property type="entry name" value="MetI-like"/>
    <property type="match status" value="2"/>
</dbReference>
<feature type="transmembrane region" description="Helical" evidence="8">
    <location>
        <begin position="79"/>
        <end position="105"/>
    </location>
</feature>
<feature type="transmembrane region" description="Helical" evidence="8">
    <location>
        <begin position="232"/>
        <end position="259"/>
    </location>
</feature>
<comment type="subcellular location">
    <subcellularLocation>
        <location evidence="1">Cell inner membrane</location>
        <topology evidence="1">Multi-pass membrane protein</topology>
    </subcellularLocation>
    <subcellularLocation>
        <location evidence="8">Cell membrane</location>
        <topology evidence="8">Multi-pass membrane protein</topology>
    </subcellularLocation>
</comment>
<dbReference type="InterPro" id="IPR000515">
    <property type="entry name" value="MetI-like"/>
</dbReference>
<evidence type="ECO:0000256" key="7">
    <source>
        <dbReference type="ARBA" id="ARBA00023136"/>
    </source>
</evidence>
<evidence type="ECO:0000313" key="11">
    <source>
        <dbReference type="Proteomes" id="UP000284547"/>
    </source>
</evidence>
<feature type="transmembrane region" description="Helical" evidence="8">
    <location>
        <begin position="183"/>
        <end position="205"/>
    </location>
</feature>
<dbReference type="EMBL" id="QWEY01000004">
    <property type="protein sequence ID" value="RGP37340.1"/>
    <property type="molecule type" value="Genomic_DNA"/>
</dbReference>
<dbReference type="PANTHER" id="PTHR43357:SF4">
    <property type="entry name" value="INNER MEMBRANE ABC TRANSPORTER PERMEASE PROTEIN YDCV"/>
    <property type="match status" value="1"/>
</dbReference>
<evidence type="ECO:0000259" key="9">
    <source>
        <dbReference type="PROSITE" id="PS50928"/>
    </source>
</evidence>
<keyword evidence="5 8" id="KW-0812">Transmembrane</keyword>
<keyword evidence="11" id="KW-1185">Reference proteome</keyword>
<proteinExistence type="inferred from homology"/>
<accession>A0A411Z2S4</accession>
<keyword evidence="4" id="KW-0997">Cell inner membrane</keyword>
<feature type="transmembrane region" description="Helical" evidence="8">
    <location>
        <begin position="280"/>
        <end position="299"/>
    </location>
</feature>
<evidence type="ECO:0000256" key="2">
    <source>
        <dbReference type="ARBA" id="ARBA00022448"/>
    </source>
</evidence>
<protein>
    <submittedName>
        <fullName evidence="10">ABC transporter permease subunit</fullName>
    </submittedName>
</protein>
<keyword evidence="6 8" id="KW-1133">Transmembrane helix</keyword>
<evidence type="ECO:0000256" key="8">
    <source>
        <dbReference type="RuleBase" id="RU363032"/>
    </source>
</evidence>
<sequence length="515" mass="52768">MASRIGALIPALLAGALALFVLAPVLAVAARATGFALGPADWAAVRFTAAQAFVSALVSVTLAVPVARALARRSFAGRGALITLMGAPFLLPTIVAVLALVAVFGRAGVVNQGLGLFGMGPISVYGAHGVVLAHVFLNLPLAVRMLLQGWQAIPSERFRLAESLGFGPAQMARHLEWPMLRSVAPGAFLVIFVICLTSFAVALTLGGGPGATTVELAIFQAVRFEFNLGRAALLAAVQFALCAVVAVLGWLLVTPAAFGAGLGRQALLRPPGGWRRGGDALAIGLAAAFLLLPLGAVVLRGLPGLDELPAHVWAAAGRSVLVALTSTAVTVAAALVLALAVARGGRGAGAIDAAAALPLATSGLVLGVGLFLMVQPFVSPARLALPVTVAVNAALTLPFVYRLLLPEARVLLSDYGRLADSLGLRGWARLRWLVLPRLARPLGFGAGLAAALSMGDLGVIALFATEQSATLPLVVQRLMGAYRLEAAAGAALLLVGVSFALFWVFDYGGRRYAAV</sequence>
<evidence type="ECO:0000256" key="3">
    <source>
        <dbReference type="ARBA" id="ARBA00022475"/>
    </source>
</evidence>
<gene>
    <name evidence="10" type="ORF">D1012_08910</name>
</gene>
<organism evidence="10 11">
    <name type="scientific">Pseudotabrizicola alkalilacus</name>
    <dbReference type="NCBI Taxonomy" id="2305252"/>
    <lineage>
        <taxon>Bacteria</taxon>
        <taxon>Pseudomonadati</taxon>
        <taxon>Pseudomonadota</taxon>
        <taxon>Alphaproteobacteria</taxon>
        <taxon>Rhodobacterales</taxon>
        <taxon>Paracoccaceae</taxon>
        <taxon>Pseudotabrizicola</taxon>
    </lineage>
</organism>
<name>A0A411Z2S4_9RHOB</name>